<dbReference type="Proteomes" id="UP001456344">
    <property type="component" value="Chromosome"/>
</dbReference>
<reference evidence="1" key="1">
    <citation type="submission" date="2023-10" db="EMBL/GenBank/DDBJ databases">
        <title>Whole genome sequencing of actinobacterial strain Amycolatopsis sp. (BCA-696) identifies the underlying plant growth-promoting genes.</title>
        <authorList>
            <person name="Gandham P."/>
            <person name="Vadla N."/>
            <person name="Saji A."/>
            <person name="Srinivas V."/>
            <person name="Ruperao P."/>
            <person name="Selvanayagam S."/>
            <person name="Saxena R.K."/>
            <person name="Rathore A."/>
            <person name="Gopalakrishnan S."/>
            <person name="Thakur V."/>
        </authorList>
    </citation>
    <scope>NUCLEOTIDE SEQUENCE</scope>
    <source>
        <strain evidence="1">BCA-696</strain>
    </source>
</reference>
<proteinExistence type="predicted"/>
<gene>
    <name evidence="1" type="ORF">LCL61_36970</name>
</gene>
<protein>
    <submittedName>
        <fullName evidence="1">WGxxGxxG family protein</fullName>
    </submittedName>
</protein>
<evidence type="ECO:0000313" key="2">
    <source>
        <dbReference type="Proteomes" id="UP001456344"/>
    </source>
</evidence>
<keyword evidence="2" id="KW-1185">Reference proteome</keyword>
<dbReference type="EMBL" id="CP150484">
    <property type="protein sequence ID" value="WYW21155.1"/>
    <property type="molecule type" value="Genomic_DNA"/>
</dbReference>
<accession>A0ACD5BUA6</accession>
<sequence>MNRKTRLAISSCAVWAFVMLPGVASAQNATTPTTTVTQEAPDRDGVSRDDGDDSSGDSGLWGLLGLLGLVGLGGLARRGPKSGAMSGYPASGAETPPVNTYPPAEPRRRPPGE</sequence>
<name>A0ACD5BUA6_9PSEU</name>
<organism evidence="1 2">
    <name type="scientific">Amycolatopsis coloradensis</name>
    <dbReference type="NCBI Taxonomy" id="76021"/>
    <lineage>
        <taxon>Bacteria</taxon>
        <taxon>Bacillati</taxon>
        <taxon>Actinomycetota</taxon>
        <taxon>Actinomycetes</taxon>
        <taxon>Pseudonocardiales</taxon>
        <taxon>Pseudonocardiaceae</taxon>
        <taxon>Amycolatopsis</taxon>
    </lineage>
</organism>
<evidence type="ECO:0000313" key="1">
    <source>
        <dbReference type="EMBL" id="WYW21155.1"/>
    </source>
</evidence>